<gene>
    <name evidence="2" type="primary">TFF1</name>
</gene>
<evidence type="ECO:0000313" key="1">
    <source>
        <dbReference type="Proteomes" id="UP000694863"/>
    </source>
</evidence>
<proteinExistence type="predicted"/>
<organism evidence="1 2">
    <name type="scientific">Echinops telfairi</name>
    <name type="common">Lesser hedgehog tenrec</name>
    <dbReference type="NCBI Taxonomy" id="9371"/>
    <lineage>
        <taxon>Eukaryota</taxon>
        <taxon>Metazoa</taxon>
        <taxon>Chordata</taxon>
        <taxon>Craniata</taxon>
        <taxon>Vertebrata</taxon>
        <taxon>Euteleostomi</taxon>
        <taxon>Mammalia</taxon>
        <taxon>Eutheria</taxon>
        <taxon>Afrotheria</taxon>
        <taxon>Tenrecidae</taxon>
        <taxon>Tenrecinae</taxon>
        <taxon>Echinops</taxon>
    </lineage>
</organism>
<sequence>MQYRVICVLGLTLMLALSTLAQAPAETCVVDPHERKNCGPPGVTREACEQQGCCFDDLVTRVPWCYYPVAEECDF</sequence>
<accession>A0AC55CJL6</accession>
<keyword evidence="1" id="KW-1185">Reference proteome</keyword>
<reference evidence="2" key="1">
    <citation type="submission" date="2025-08" db="UniProtKB">
        <authorList>
            <consortium name="RefSeq"/>
        </authorList>
    </citation>
    <scope>IDENTIFICATION</scope>
</reference>
<dbReference type="RefSeq" id="XP_045140432.1">
    <property type="nucleotide sequence ID" value="XM_045284497.1"/>
</dbReference>
<evidence type="ECO:0000313" key="2">
    <source>
        <dbReference type="RefSeq" id="XP_045140432.1"/>
    </source>
</evidence>
<protein>
    <submittedName>
        <fullName evidence="2">Trefoil factor 1</fullName>
    </submittedName>
</protein>
<name>A0AC55CJL6_ECHTE</name>
<dbReference type="Proteomes" id="UP000694863">
    <property type="component" value="Unplaced"/>
</dbReference>